<protein>
    <submittedName>
        <fullName evidence="2">Osmotically-inducible protein OsmY</fullName>
    </submittedName>
</protein>
<keyword evidence="3" id="KW-1185">Reference proteome</keyword>
<dbReference type="AlphaFoldDB" id="A0A326UB03"/>
<dbReference type="Pfam" id="PF05239">
    <property type="entry name" value="PRC"/>
    <property type="match status" value="1"/>
</dbReference>
<dbReference type="PANTHER" id="PTHR34606">
    <property type="entry name" value="BON DOMAIN-CONTAINING PROTEIN"/>
    <property type="match status" value="1"/>
</dbReference>
<dbReference type="Pfam" id="PF04972">
    <property type="entry name" value="BON"/>
    <property type="match status" value="1"/>
</dbReference>
<dbReference type="InterPro" id="IPR027275">
    <property type="entry name" value="PRC-brl_dom"/>
</dbReference>
<dbReference type="InterPro" id="IPR007055">
    <property type="entry name" value="BON_dom"/>
</dbReference>
<sequence length="333" mass="36143">MEATTSISEMLKFVFGCKVFCSDGEAGTLTHVILDPSSRRLAAIGVKKGFLFGKTMYVPFEGIRSASGERVDLKLSSEEFAQASTNEPTGVVMDSGSIVQNEGTSERGSLSLLAVEPDSGEVNYIVARGIRQGQSLMIRKEYIKQLENKHIATAVPESVFKALPRYRPDSELQKEVEQILFDLTPLHVDFKGMDVRVLDGVLYLDGNISSSLRGDIVRDQALGVEGLLEIKNRLVADDELASDLAAVLAHDPRTADLPIGVYPRLGVVRLSGAVRNEQQKNTAEVIARSFSGVRDVVNDLSVDPKTSALHVLTASVGSDGTEIVPGKYIRHTK</sequence>
<comment type="caution">
    <text evidence="2">The sequence shown here is derived from an EMBL/GenBank/DDBJ whole genome shotgun (WGS) entry which is preliminary data.</text>
</comment>
<dbReference type="Proteomes" id="UP000248806">
    <property type="component" value="Unassembled WGS sequence"/>
</dbReference>
<dbReference type="InterPro" id="IPR051686">
    <property type="entry name" value="Lipoprotein_DolP"/>
</dbReference>
<evidence type="ECO:0000259" key="1">
    <source>
        <dbReference type="PROSITE" id="PS50914"/>
    </source>
</evidence>
<reference evidence="2 3" key="1">
    <citation type="submission" date="2018-06" db="EMBL/GenBank/DDBJ databases">
        <title>Genomic Encyclopedia of Archaeal and Bacterial Type Strains, Phase II (KMG-II): from individual species to whole genera.</title>
        <authorList>
            <person name="Goeker M."/>
        </authorList>
    </citation>
    <scope>NUCLEOTIDE SEQUENCE [LARGE SCALE GENOMIC DNA]</scope>
    <source>
        <strain evidence="2 3">ATCC BAA-1881</strain>
    </source>
</reference>
<accession>A0A326UB03</accession>
<feature type="domain" description="BON" evidence="1">
    <location>
        <begin position="236"/>
        <end position="304"/>
    </location>
</feature>
<evidence type="ECO:0000313" key="2">
    <source>
        <dbReference type="EMBL" id="PZW30471.1"/>
    </source>
</evidence>
<dbReference type="InterPro" id="IPR011033">
    <property type="entry name" value="PRC_barrel-like_sf"/>
</dbReference>
<dbReference type="OrthoDB" id="148157at2"/>
<organism evidence="2 3">
    <name type="scientific">Thermosporothrix hazakensis</name>
    <dbReference type="NCBI Taxonomy" id="644383"/>
    <lineage>
        <taxon>Bacteria</taxon>
        <taxon>Bacillati</taxon>
        <taxon>Chloroflexota</taxon>
        <taxon>Ktedonobacteria</taxon>
        <taxon>Ktedonobacterales</taxon>
        <taxon>Thermosporotrichaceae</taxon>
        <taxon>Thermosporothrix</taxon>
    </lineage>
</organism>
<gene>
    <name evidence="2" type="ORF">EI42_02439</name>
</gene>
<dbReference type="EMBL" id="QKUF01000007">
    <property type="protein sequence ID" value="PZW30471.1"/>
    <property type="molecule type" value="Genomic_DNA"/>
</dbReference>
<proteinExistence type="predicted"/>
<dbReference type="SUPFAM" id="SSF50346">
    <property type="entry name" value="PRC-barrel domain"/>
    <property type="match status" value="1"/>
</dbReference>
<name>A0A326UB03_THEHA</name>
<evidence type="ECO:0000313" key="3">
    <source>
        <dbReference type="Proteomes" id="UP000248806"/>
    </source>
</evidence>
<dbReference type="PANTHER" id="PTHR34606:SF15">
    <property type="entry name" value="BON DOMAIN-CONTAINING PROTEIN"/>
    <property type="match status" value="1"/>
</dbReference>
<dbReference type="RefSeq" id="WP_111322215.1">
    <property type="nucleotide sequence ID" value="NZ_BIFX01000001.1"/>
</dbReference>
<dbReference type="PROSITE" id="PS50914">
    <property type="entry name" value="BON"/>
    <property type="match status" value="1"/>
</dbReference>
<dbReference type="Gene3D" id="3.30.1340.30">
    <property type="match status" value="1"/>
</dbReference>